<name>A0AB34TAU9_9BIFI</name>
<dbReference type="AlphaFoldDB" id="A0AB34TAU9"/>
<evidence type="ECO:0000313" key="3">
    <source>
        <dbReference type="Proteomes" id="UP000037239"/>
    </source>
</evidence>
<sequence length="116" mass="12752">MPEAAKVTRIRAGVKPDPYNPQATAADWEHPNAIELDGFIASSSSVQTTDRLDTTVESSATLTCPDPEADIRVGDIVHPSDDQSRRWRVVGIPSNDRNPFTGWRPTLEAQLREVQG</sequence>
<organism evidence="2 3">
    <name type="scientific">Bifidobacterium animalis subsp. animalis MCC 0483</name>
    <dbReference type="NCBI Taxonomy" id="1365955"/>
    <lineage>
        <taxon>Bacteria</taxon>
        <taxon>Bacillati</taxon>
        <taxon>Actinomycetota</taxon>
        <taxon>Actinomycetes</taxon>
        <taxon>Bifidobacteriales</taxon>
        <taxon>Bifidobacteriaceae</taxon>
        <taxon>Bifidobacterium</taxon>
    </lineage>
</organism>
<proteinExistence type="predicted"/>
<comment type="caution">
    <text evidence="2">The sequence shown here is derived from an EMBL/GenBank/DDBJ whole genome shotgun (WGS) entry which is preliminary data.</text>
</comment>
<reference evidence="2 3" key="1">
    <citation type="journal article" date="2015" name="Int J Genomics">
        <title>Comparative Genomics Revealed Genetic Diversity and Species/Strain-Level Differences in Carbohydrate Metabolism of Three Probiotic Bifidobacterial Species.</title>
        <authorList>
            <person name="Odamaki T."/>
            <person name="Horigome A."/>
            <person name="Sugahara H."/>
            <person name="Hashikura N."/>
            <person name="Minami J."/>
            <person name="Xiao J.Z."/>
            <person name="Abe F."/>
        </authorList>
    </citation>
    <scope>NUCLEOTIDE SEQUENCE [LARGE SCALE GENOMIC DNA]</scope>
    <source>
        <strain evidence="2 3">MCC 0483</strain>
    </source>
</reference>
<dbReference type="Proteomes" id="UP000037239">
    <property type="component" value="Unassembled WGS sequence"/>
</dbReference>
<evidence type="ECO:0008006" key="4">
    <source>
        <dbReference type="Google" id="ProtNLM"/>
    </source>
</evidence>
<dbReference type="EMBL" id="AWFK01000003">
    <property type="protein sequence ID" value="KOA51650.1"/>
    <property type="molecule type" value="Genomic_DNA"/>
</dbReference>
<accession>A0AB34TAU9</accession>
<feature type="region of interest" description="Disordered" evidence="1">
    <location>
        <begin position="1"/>
        <end position="24"/>
    </location>
</feature>
<protein>
    <recommendedName>
        <fullName evidence="4">Phage protein</fullName>
    </recommendedName>
</protein>
<gene>
    <name evidence="2" type="ORF">BAAM0483_01380</name>
</gene>
<evidence type="ECO:0000313" key="2">
    <source>
        <dbReference type="EMBL" id="KOA51650.1"/>
    </source>
</evidence>
<evidence type="ECO:0000256" key="1">
    <source>
        <dbReference type="SAM" id="MobiDB-lite"/>
    </source>
</evidence>